<proteinExistence type="predicted"/>
<protein>
    <recommendedName>
        <fullName evidence="3">LTXXQ motif family protein</fullName>
    </recommendedName>
</protein>
<accession>A0ABS8P6A4</accession>
<dbReference type="EMBL" id="JAJNDB010000001">
    <property type="protein sequence ID" value="MCD2193654.1"/>
    <property type="molecule type" value="Genomic_DNA"/>
</dbReference>
<organism evidence="1 2">
    <name type="scientific">Actinomycetospora endophytica</name>
    <dbReference type="NCBI Taxonomy" id="2291215"/>
    <lineage>
        <taxon>Bacteria</taxon>
        <taxon>Bacillati</taxon>
        <taxon>Actinomycetota</taxon>
        <taxon>Actinomycetes</taxon>
        <taxon>Pseudonocardiales</taxon>
        <taxon>Pseudonocardiaceae</taxon>
        <taxon>Actinomycetospora</taxon>
    </lineage>
</organism>
<sequence length="127" mass="13835">MPEEIDPLAAAAYADQDATEVAVSRVASILTVRDGIAAERRGRVDALESWGSTGPWPIARKIVASLRSAGWQPPAPERVQAVAERAAGDRARYKAWFDSLTADDRARVVEHYSEHGDYPADLQPPEP</sequence>
<evidence type="ECO:0000313" key="1">
    <source>
        <dbReference type="EMBL" id="MCD2193654.1"/>
    </source>
</evidence>
<gene>
    <name evidence="1" type="ORF">LQ327_09700</name>
</gene>
<dbReference type="Proteomes" id="UP001199469">
    <property type="component" value="Unassembled WGS sequence"/>
</dbReference>
<keyword evidence="2" id="KW-1185">Reference proteome</keyword>
<evidence type="ECO:0008006" key="3">
    <source>
        <dbReference type="Google" id="ProtNLM"/>
    </source>
</evidence>
<evidence type="ECO:0000313" key="2">
    <source>
        <dbReference type="Proteomes" id="UP001199469"/>
    </source>
</evidence>
<name>A0ABS8P6A4_9PSEU</name>
<reference evidence="1 2" key="1">
    <citation type="submission" date="2021-11" db="EMBL/GenBank/DDBJ databases">
        <title>Draft genome sequence of Actinomycetospora sp. SF1 isolated from the rhizosphere soil.</title>
        <authorList>
            <person name="Duangmal K."/>
            <person name="Chantavorakit T."/>
        </authorList>
    </citation>
    <scope>NUCLEOTIDE SEQUENCE [LARGE SCALE GENOMIC DNA]</scope>
    <source>
        <strain evidence="1 2">TBRC 5722</strain>
    </source>
</reference>
<dbReference type="RefSeq" id="WP_230731994.1">
    <property type="nucleotide sequence ID" value="NZ_JAJNDB010000001.1"/>
</dbReference>
<comment type="caution">
    <text evidence="1">The sequence shown here is derived from an EMBL/GenBank/DDBJ whole genome shotgun (WGS) entry which is preliminary data.</text>
</comment>